<keyword evidence="2" id="KW-1003">Cell membrane</keyword>
<keyword evidence="3 6" id="KW-0812">Transmembrane</keyword>
<feature type="transmembrane region" description="Helical" evidence="6">
    <location>
        <begin position="228"/>
        <end position="258"/>
    </location>
</feature>
<evidence type="ECO:0000256" key="4">
    <source>
        <dbReference type="ARBA" id="ARBA00022989"/>
    </source>
</evidence>
<evidence type="ECO:0000256" key="3">
    <source>
        <dbReference type="ARBA" id="ARBA00022692"/>
    </source>
</evidence>
<dbReference type="SMART" id="SM00849">
    <property type="entry name" value="Lactamase_B"/>
    <property type="match status" value="1"/>
</dbReference>
<dbReference type="EMBL" id="UHJJ01000003">
    <property type="protein sequence ID" value="SUQ13525.1"/>
    <property type="molecule type" value="Genomic_DNA"/>
</dbReference>
<evidence type="ECO:0000313" key="9">
    <source>
        <dbReference type="Proteomes" id="UP000254051"/>
    </source>
</evidence>
<keyword evidence="4 6" id="KW-1133">Transmembrane helix</keyword>
<evidence type="ECO:0000256" key="6">
    <source>
        <dbReference type="SAM" id="Phobius"/>
    </source>
</evidence>
<dbReference type="RefSeq" id="WP_181392759.1">
    <property type="nucleotide sequence ID" value="NZ_QGDS01000003.1"/>
</dbReference>
<feature type="transmembrane region" description="Helical" evidence="6">
    <location>
        <begin position="196"/>
        <end position="216"/>
    </location>
</feature>
<evidence type="ECO:0000313" key="8">
    <source>
        <dbReference type="EMBL" id="SUQ13525.1"/>
    </source>
</evidence>
<reference evidence="9" key="1">
    <citation type="submission" date="2017-07" db="EMBL/GenBank/DDBJ databases">
        <authorList>
            <person name="Varghese N."/>
            <person name="Submissions S."/>
        </authorList>
    </citation>
    <scope>NUCLEOTIDE SEQUENCE [LARGE SCALE GENOMIC DNA]</scope>
    <source>
        <strain evidence="9">NLAE-zl-C134</strain>
    </source>
</reference>
<dbReference type="InterPro" id="IPR052159">
    <property type="entry name" value="Competence_DNA_uptake"/>
</dbReference>
<gene>
    <name evidence="8" type="ORF">SAMN05216529_103255</name>
</gene>
<keyword evidence="5 6" id="KW-0472">Membrane</keyword>
<dbReference type="PANTHER" id="PTHR30619">
    <property type="entry name" value="DNA INTERNALIZATION/COMPETENCE PROTEIN COMEC/REC2"/>
    <property type="match status" value="1"/>
</dbReference>
<dbReference type="InterPro" id="IPR035681">
    <property type="entry name" value="ComA-like_MBL"/>
</dbReference>
<dbReference type="AlphaFoldDB" id="A0A316ALQ5"/>
<dbReference type="Pfam" id="PF13567">
    <property type="entry name" value="DUF4131"/>
    <property type="match status" value="1"/>
</dbReference>
<dbReference type="SUPFAM" id="SSF56281">
    <property type="entry name" value="Metallo-hydrolase/oxidoreductase"/>
    <property type="match status" value="1"/>
</dbReference>
<feature type="transmembrane region" description="Helical" evidence="6">
    <location>
        <begin position="270"/>
        <end position="290"/>
    </location>
</feature>
<evidence type="ECO:0000259" key="7">
    <source>
        <dbReference type="SMART" id="SM00849"/>
    </source>
</evidence>
<comment type="subcellular location">
    <subcellularLocation>
        <location evidence="1">Cell membrane</location>
        <topology evidence="1">Multi-pass membrane protein</topology>
    </subcellularLocation>
</comment>
<accession>A0A316ALQ5</accession>
<dbReference type="GO" id="GO:0005886">
    <property type="term" value="C:plasma membrane"/>
    <property type="evidence" value="ECO:0007669"/>
    <property type="project" value="UniProtKB-SubCell"/>
</dbReference>
<name>A0A316ALQ5_9FIRM</name>
<proteinExistence type="predicted"/>
<organism evidence="8 9">
    <name type="scientific">Faecalicatena contorta</name>
    <dbReference type="NCBI Taxonomy" id="39482"/>
    <lineage>
        <taxon>Bacteria</taxon>
        <taxon>Bacillati</taxon>
        <taxon>Bacillota</taxon>
        <taxon>Clostridia</taxon>
        <taxon>Lachnospirales</taxon>
        <taxon>Lachnospiraceae</taxon>
        <taxon>Faecalicatena</taxon>
    </lineage>
</organism>
<dbReference type="InterPro" id="IPR001279">
    <property type="entry name" value="Metallo-B-lactamas"/>
</dbReference>
<feature type="transmembrane region" description="Helical" evidence="6">
    <location>
        <begin position="471"/>
        <end position="490"/>
    </location>
</feature>
<dbReference type="Pfam" id="PF00753">
    <property type="entry name" value="Lactamase_B"/>
    <property type="match status" value="1"/>
</dbReference>
<protein>
    <submittedName>
        <fullName evidence="8">Competence protein ComEC</fullName>
    </submittedName>
</protein>
<evidence type="ECO:0000256" key="2">
    <source>
        <dbReference type="ARBA" id="ARBA00022475"/>
    </source>
</evidence>
<feature type="domain" description="Metallo-beta-lactamase" evidence="7">
    <location>
        <begin position="507"/>
        <end position="710"/>
    </location>
</feature>
<evidence type="ECO:0000256" key="1">
    <source>
        <dbReference type="ARBA" id="ARBA00004651"/>
    </source>
</evidence>
<dbReference type="Gene3D" id="3.60.15.10">
    <property type="entry name" value="Ribonuclease Z/Hydroxyacylglutathione hydrolase-like"/>
    <property type="match status" value="1"/>
</dbReference>
<dbReference type="CDD" id="cd07731">
    <property type="entry name" value="ComA-like_MBL-fold"/>
    <property type="match status" value="1"/>
</dbReference>
<dbReference type="InterPro" id="IPR025405">
    <property type="entry name" value="DUF4131"/>
</dbReference>
<dbReference type="NCBIfam" id="TIGR00361">
    <property type="entry name" value="ComEC_Rec2"/>
    <property type="match status" value="1"/>
</dbReference>
<dbReference type="InterPro" id="IPR004477">
    <property type="entry name" value="ComEC_N"/>
</dbReference>
<dbReference type="PANTHER" id="PTHR30619:SF1">
    <property type="entry name" value="RECOMBINATION PROTEIN 2"/>
    <property type="match status" value="1"/>
</dbReference>
<feature type="transmembrane region" description="Helical" evidence="6">
    <location>
        <begin position="296"/>
        <end position="316"/>
    </location>
</feature>
<feature type="transmembrane region" description="Helical" evidence="6">
    <location>
        <begin position="6"/>
        <end position="27"/>
    </location>
</feature>
<dbReference type="GO" id="GO:0030420">
    <property type="term" value="P:establishment of competence for transformation"/>
    <property type="evidence" value="ECO:0007669"/>
    <property type="project" value="InterPro"/>
</dbReference>
<feature type="transmembrane region" description="Helical" evidence="6">
    <location>
        <begin position="361"/>
        <end position="381"/>
    </location>
</feature>
<sequence length="759" mass="84021">MIKRPLCMASVLFLGIQAILVGGFHLASDWKPSRLEKSIEGKAQVVLGGTVYRREEKAEYEVLYLKNNQVHLKNQIFQESKILVYIKTKNQALIGSHIQISGEAGVFQAARNPGNFDQKLYHRKEGIHVYVWADEMQVRDTDVDIISENLTVLRRKWKSMLTEYLGEYYGNSMSAILLGDKGDLDSNVRDLYQKSGIGHILAISGLHMSFLGNGLYSMLRKTGMPFKAAGTVGICFLLAYTLMTGCGVSSIRAFIMFLVRIGADMAGRDYDMPTSLALSAAIITAWQPLYLFDAGFLLSFGALLGITGVAPCLEFCFLKERKGGKVPRGIKFLKDFCSSLAVNITLLPIMLYFFFEFPPYSIFLNLFVIPLTSVVMGAGVFGSLTALVSSKVGGLMLFICKCVLYLYDKACQISLSFPGSRIITGQPSKVIIFCYYILLFLFCIIIYICKNKSQAEKRYFLFLAKEGWKKIFGGLSMAIIVIVLILPGYFACGGSGKLTVTMLDVGQGDGLYIKGPEGMNYFVDGGSSDVSSVGKYRIEPFLKSGGVAVLDYVFISHGDADHMNGIEELLENQKMGIRIKTLVLPPEEVQDDSLKVLARKAAGHGTRVAVMNKGDTLTEEEMKLTCMAPAQEYHGETGNAASMVLEIEFQEFDMLFTGDVEGEGEQLLGRSGQLKKYDVLKAAHHGSKNSSSEEFLEQTKPRISWISAGMENRYGHPHEETLERLDEVGSRIYSTQQCGAVTLVTDGKRLEVLPYLVEH</sequence>
<evidence type="ECO:0000256" key="5">
    <source>
        <dbReference type="ARBA" id="ARBA00023136"/>
    </source>
</evidence>
<keyword evidence="9" id="KW-1185">Reference proteome</keyword>
<dbReference type="InterPro" id="IPR004797">
    <property type="entry name" value="Competence_ComEC/Rec2"/>
</dbReference>
<dbReference type="InterPro" id="IPR036866">
    <property type="entry name" value="RibonucZ/Hydroxyglut_hydro"/>
</dbReference>
<feature type="transmembrane region" description="Helical" evidence="6">
    <location>
        <begin position="430"/>
        <end position="450"/>
    </location>
</feature>
<dbReference type="NCBIfam" id="TIGR00360">
    <property type="entry name" value="ComEC_N-term"/>
    <property type="match status" value="1"/>
</dbReference>
<dbReference type="Proteomes" id="UP000254051">
    <property type="component" value="Unassembled WGS sequence"/>
</dbReference>
<feature type="transmembrane region" description="Helical" evidence="6">
    <location>
        <begin position="336"/>
        <end position="355"/>
    </location>
</feature>
<dbReference type="Pfam" id="PF03772">
    <property type="entry name" value="Competence"/>
    <property type="match status" value="1"/>
</dbReference>